<evidence type="ECO:0000256" key="2">
    <source>
        <dbReference type="ARBA" id="ARBA00023157"/>
    </source>
</evidence>
<sequence length="176" mass="18787">TTQGRFGRALSFNGTNSLVTVEHSASLGLSDGMTLSAWVYPTVQRANFATVMVKEISGGLSYALHADSSLRQVNTQLRIGTLTRGINAGSRPPVRAWTHLAVTHDGSTQSVYVNNVRVGGGSFRGSLTVGPNPLRIGGNTVLAGRAFEGMIDEVRIHNQALTQSELRTLSLEPVKK</sequence>
<dbReference type="InterPro" id="IPR013320">
    <property type="entry name" value="ConA-like_dom_sf"/>
</dbReference>
<dbReference type="Proteomes" id="UP001138802">
    <property type="component" value="Unassembled WGS sequence"/>
</dbReference>
<dbReference type="SMART" id="SM00560">
    <property type="entry name" value="LamGL"/>
    <property type="match status" value="1"/>
</dbReference>
<dbReference type="InterPro" id="IPR006558">
    <property type="entry name" value="LamG-like"/>
</dbReference>
<name>A0A9X0WM48_9GAMM</name>
<dbReference type="AlphaFoldDB" id="A0A9X0WM48"/>
<organism evidence="4 5">
    <name type="scientific">Thiocapsa imhoffii</name>
    <dbReference type="NCBI Taxonomy" id="382777"/>
    <lineage>
        <taxon>Bacteria</taxon>
        <taxon>Pseudomonadati</taxon>
        <taxon>Pseudomonadota</taxon>
        <taxon>Gammaproteobacteria</taxon>
        <taxon>Chromatiales</taxon>
        <taxon>Chromatiaceae</taxon>
        <taxon>Thiocapsa</taxon>
    </lineage>
</organism>
<evidence type="ECO:0000313" key="5">
    <source>
        <dbReference type="Proteomes" id="UP001138802"/>
    </source>
</evidence>
<proteinExistence type="predicted"/>
<keyword evidence="2" id="KW-1015">Disulfide bond</keyword>
<protein>
    <recommendedName>
        <fullName evidence="3">LamG-like jellyroll fold domain-containing protein</fullName>
    </recommendedName>
</protein>
<feature type="non-terminal residue" evidence="4">
    <location>
        <position position="1"/>
    </location>
</feature>
<evidence type="ECO:0000313" key="4">
    <source>
        <dbReference type="EMBL" id="MBK1646978.1"/>
    </source>
</evidence>
<comment type="caution">
    <text evidence="4">The sequence shown here is derived from an EMBL/GenBank/DDBJ whole genome shotgun (WGS) entry which is preliminary data.</text>
</comment>
<dbReference type="EMBL" id="NRSD01000068">
    <property type="protein sequence ID" value="MBK1646978.1"/>
    <property type="molecule type" value="Genomic_DNA"/>
</dbReference>
<evidence type="ECO:0000259" key="3">
    <source>
        <dbReference type="SMART" id="SM00560"/>
    </source>
</evidence>
<reference evidence="4 5" key="1">
    <citation type="journal article" date="2020" name="Microorganisms">
        <title>Osmotic Adaptation and Compatible Solute Biosynthesis of Phototrophic Bacteria as Revealed from Genome Analyses.</title>
        <authorList>
            <person name="Imhoff J.F."/>
            <person name="Rahn T."/>
            <person name="Kunzel S."/>
            <person name="Keller A."/>
            <person name="Neulinger S.C."/>
        </authorList>
    </citation>
    <scope>NUCLEOTIDE SEQUENCE [LARGE SCALE GENOMIC DNA]</scope>
    <source>
        <strain evidence="4 5">DSM 21303</strain>
    </source>
</reference>
<evidence type="ECO:0000256" key="1">
    <source>
        <dbReference type="ARBA" id="ARBA00022729"/>
    </source>
</evidence>
<gene>
    <name evidence="4" type="ORF">CKO25_20645</name>
</gene>
<feature type="domain" description="LamG-like jellyroll fold" evidence="3">
    <location>
        <begin position="31"/>
        <end position="164"/>
    </location>
</feature>
<dbReference type="SUPFAM" id="SSF49899">
    <property type="entry name" value="Concanavalin A-like lectins/glucanases"/>
    <property type="match status" value="1"/>
</dbReference>
<dbReference type="Pfam" id="PF13385">
    <property type="entry name" value="Laminin_G_3"/>
    <property type="match status" value="1"/>
</dbReference>
<keyword evidence="5" id="KW-1185">Reference proteome</keyword>
<dbReference type="RefSeq" id="WP_200389822.1">
    <property type="nucleotide sequence ID" value="NZ_NRSD01000068.1"/>
</dbReference>
<keyword evidence="1" id="KW-0732">Signal</keyword>
<accession>A0A9X0WM48</accession>
<dbReference type="Gene3D" id="2.60.120.200">
    <property type="match status" value="1"/>
</dbReference>